<evidence type="ECO:0000259" key="5">
    <source>
        <dbReference type="SMART" id="SM00382"/>
    </source>
</evidence>
<dbReference type="Pfam" id="PF17866">
    <property type="entry name" value="AAA_lid_6"/>
    <property type="match status" value="3"/>
</dbReference>
<dbReference type="InterPro" id="IPR003593">
    <property type="entry name" value="AAA+_ATPase"/>
</dbReference>
<dbReference type="InterPro" id="IPR003959">
    <property type="entry name" value="ATPase_AAA_core"/>
</dbReference>
<sequence>MTRAGWDPFWEAERQASMGRTTTLASPDGVLWLLVPGLGWQWQRPPGPWQFGAPPMDPQWRAGGRVVQPVPMPQPPMPPMPQAPMPQAPAPQAPVPPAQQAPMPQAPVPPPLPRSGPFPSPQPVPPPLPQQSPPSGPIAVPPPLPQSPPSGPVPVPPPLPQQAPRSVPPAVAYAVLPNGSGFVSGPESALAYLDKVIRIVQWAEGTRHPPEEQQVAAPPPAVPEPNPLLLFTGPARSGHRRLWRAVRDELKARNLTFNAITTWSGPELVQRAERAGQTVNAMLRSEMEAVERDASPGLFFIEELDVLLEGDAAGVAKLLDELAHDQNSCRLVVLSGGEKVLDRLTAESSRLGARVIGYRMPDLSEPAAATMLLDVLLAERNAVVSPGARERLGTLVGELRTADAREVEALVGAAITSAIGRGAVVGDRPQVDLPDVEQLAVARREQGQPVEELLAELDAMIGLGAVKQRVRALVAEMDVDAQRRAAGMKVASRSRHLVFTGNPGTAKTTVARLVAKIYHALGVLPKGHVIEAGRPDLVSEWIGKTAGKTREVCQQAMGGVLFIDEAYNVVQDGESDHGREAVAELLVQMENHREDFVVFAAGYPKEMDEFLEANPGLRSRFAGRVDFPDYTNEELAAIFELIAKQQGYRLAPDLVQALPEAIRRIPRGRGFANGRSARGLLEATISRQSTRIATEAPSEPDALALLVAADLPREAGVGQSDDAGPRRGLADLLSDLDEMIGLSPVKRRVRALVDETKVDAQRREAGMKVATRSRHLVFTGNPGTAKTTVARLMGQIYRELGVLPSGHLVEVARPDLVGEAIGMTAPKTRDVCERAVGGVLFIDEAYNLVQDAENDFGKEAVAELLVQMENHRDDMLVIVAGYPREMDEFMESNPGLRSRFAGRVEFPDYDNGELAAIFKVMAEKQGYRLDPDMERALPEAVRRIPRGRGFANGRSARGLLETTIGKQSSRLASAPQADSAALALLTAADLPTESGVAVADDAGPRRSLEELMGELDGMIGLEPVKQRVRALVAETRLDARRRTAGLPVGARSRHLVFTGNPGTAKTTVARLMGQLYRELGVLPSGHLVEVARPDLVGEYIGQTAPKTREVCERAVGGVLFIDEAYNLVQGYANGADFGKEAVAELLVQMENHREDMIVIAAGYPGDMDRFLDSNAGLRSRFGGTVDFPDYTDSELAAIFTAMATKQGYRLAPDLAEALPAMMAGIDRGEGFANGRSARGLLEQAIGAQALRLAGPEVDLEGLADEELTLLTMADLPRQLP</sequence>
<keyword evidence="3" id="KW-0067">ATP-binding</keyword>
<dbReference type="InterPro" id="IPR041627">
    <property type="entry name" value="AAA_lid_6"/>
</dbReference>
<dbReference type="Gene3D" id="1.10.8.60">
    <property type="match status" value="3"/>
</dbReference>
<dbReference type="InterPro" id="IPR050773">
    <property type="entry name" value="CbxX/CfxQ_RuBisCO_ESX"/>
</dbReference>
<reference evidence="6" key="1">
    <citation type="submission" date="2022-11" db="EMBL/GenBank/DDBJ databases">
        <authorList>
            <person name="Mo P."/>
        </authorList>
    </citation>
    <scope>NUCLEOTIDE SEQUENCE</scope>
    <source>
        <strain evidence="6">HUAS 11-8</strain>
    </source>
</reference>
<dbReference type="SMART" id="SM00382">
    <property type="entry name" value="AAA"/>
    <property type="match status" value="3"/>
</dbReference>
<dbReference type="InterPro" id="IPR000641">
    <property type="entry name" value="CbxX/CfxQ"/>
</dbReference>
<feature type="compositionally biased region" description="Pro residues" evidence="4">
    <location>
        <begin position="70"/>
        <end position="161"/>
    </location>
</feature>
<dbReference type="RefSeq" id="WP_268753932.1">
    <property type="nucleotide sequence ID" value="NZ_CP113836.1"/>
</dbReference>
<dbReference type="Pfam" id="PF00004">
    <property type="entry name" value="AAA"/>
    <property type="match status" value="3"/>
</dbReference>
<evidence type="ECO:0000256" key="3">
    <source>
        <dbReference type="ARBA" id="ARBA00022840"/>
    </source>
</evidence>
<dbReference type="PRINTS" id="PR00819">
    <property type="entry name" value="CBXCFQXSUPER"/>
</dbReference>
<proteinExistence type="inferred from homology"/>
<comment type="similarity">
    <text evidence="1">Belongs to the CbxX/CfxQ family.</text>
</comment>
<dbReference type="Gene3D" id="3.40.50.300">
    <property type="entry name" value="P-loop containing nucleotide triphosphate hydrolases"/>
    <property type="match status" value="4"/>
</dbReference>
<gene>
    <name evidence="6" type="ORF">ORV05_22120</name>
</gene>
<dbReference type="PANTHER" id="PTHR43392:SF2">
    <property type="entry name" value="AAA-TYPE ATPASE FAMILY PROTEIN _ ANKYRIN REPEAT FAMILY PROTEIN"/>
    <property type="match status" value="1"/>
</dbReference>
<dbReference type="PANTHER" id="PTHR43392">
    <property type="entry name" value="AAA-TYPE ATPASE FAMILY PROTEIN / ANKYRIN REPEAT FAMILY PROTEIN"/>
    <property type="match status" value="1"/>
</dbReference>
<organism evidence="6 7">
    <name type="scientific">Amycolatopsis cynarae</name>
    <dbReference type="NCBI Taxonomy" id="2995223"/>
    <lineage>
        <taxon>Bacteria</taxon>
        <taxon>Bacillati</taxon>
        <taxon>Actinomycetota</taxon>
        <taxon>Actinomycetes</taxon>
        <taxon>Pseudonocardiales</taxon>
        <taxon>Pseudonocardiaceae</taxon>
        <taxon>Amycolatopsis</taxon>
    </lineage>
</organism>
<keyword evidence="2" id="KW-0547">Nucleotide-binding</keyword>
<feature type="domain" description="AAA+ ATPase" evidence="5">
    <location>
        <begin position="1051"/>
        <end position="1191"/>
    </location>
</feature>
<name>A0ABY7AYF5_9PSEU</name>
<dbReference type="Proteomes" id="UP001163203">
    <property type="component" value="Chromosome"/>
</dbReference>
<feature type="domain" description="AAA+ ATPase" evidence="5">
    <location>
        <begin position="772"/>
        <end position="910"/>
    </location>
</feature>
<keyword evidence="7" id="KW-1185">Reference proteome</keyword>
<evidence type="ECO:0000256" key="1">
    <source>
        <dbReference type="ARBA" id="ARBA00010378"/>
    </source>
</evidence>
<evidence type="ECO:0000313" key="6">
    <source>
        <dbReference type="EMBL" id="WAL63691.1"/>
    </source>
</evidence>
<dbReference type="InterPro" id="IPR027417">
    <property type="entry name" value="P-loop_NTPase"/>
</dbReference>
<dbReference type="SUPFAM" id="SSF52540">
    <property type="entry name" value="P-loop containing nucleoside triphosphate hydrolases"/>
    <property type="match status" value="4"/>
</dbReference>
<dbReference type="CDD" id="cd00009">
    <property type="entry name" value="AAA"/>
    <property type="match status" value="2"/>
</dbReference>
<feature type="region of interest" description="Disordered" evidence="4">
    <location>
        <begin position="53"/>
        <end position="165"/>
    </location>
</feature>
<protein>
    <submittedName>
        <fullName evidence="6">AAA family ATPase</fullName>
    </submittedName>
</protein>
<evidence type="ECO:0000256" key="2">
    <source>
        <dbReference type="ARBA" id="ARBA00022741"/>
    </source>
</evidence>
<feature type="domain" description="AAA+ ATPase" evidence="5">
    <location>
        <begin position="493"/>
        <end position="631"/>
    </location>
</feature>
<evidence type="ECO:0000313" key="7">
    <source>
        <dbReference type="Proteomes" id="UP001163203"/>
    </source>
</evidence>
<accession>A0ABY7AYF5</accession>
<evidence type="ECO:0000256" key="4">
    <source>
        <dbReference type="SAM" id="MobiDB-lite"/>
    </source>
</evidence>
<dbReference type="EMBL" id="CP113836">
    <property type="protein sequence ID" value="WAL63691.1"/>
    <property type="molecule type" value="Genomic_DNA"/>
</dbReference>